<name>A0ABR0BFH9_PURLI</name>
<feature type="compositionally biased region" description="Low complexity" evidence="1">
    <location>
        <begin position="1"/>
        <end position="15"/>
    </location>
</feature>
<evidence type="ECO:0000256" key="1">
    <source>
        <dbReference type="SAM" id="MobiDB-lite"/>
    </source>
</evidence>
<gene>
    <name evidence="3" type="ORF">Purlil1_12993</name>
</gene>
<dbReference type="InterPro" id="IPR045518">
    <property type="entry name" value="2EXR"/>
</dbReference>
<dbReference type="Proteomes" id="UP001287286">
    <property type="component" value="Unassembled WGS sequence"/>
</dbReference>
<proteinExistence type="predicted"/>
<evidence type="ECO:0000313" key="3">
    <source>
        <dbReference type="EMBL" id="KAK4073587.1"/>
    </source>
</evidence>
<feature type="domain" description="2EXR" evidence="2">
    <location>
        <begin position="56"/>
        <end position="171"/>
    </location>
</feature>
<protein>
    <recommendedName>
        <fullName evidence="2">2EXR domain-containing protein</fullName>
    </recommendedName>
</protein>
<keyword evidence="4" id="KW-1185">Reference proteome</keyword>
<comment type="caution">
    <text evidence="3">The sequence shown here is derived from an EMBL/GenBank/DDBJ whole genome shotgun (WGS) entry which is preliminary data.</text>
</comment>
<organism evidence="3 4">
    <name type="scientific">Purpureocillium lilacinum</name>
    <name type="common">Paecilomyces lilacinus</name>
    <dbReference type="NCBI Taxonomy" id="33203"/>
    <lineage>
        <taxon>Eukaryota</taxon>
        <taxon>Fungi</taxon>
        <taxon>Dikarya</taxon>
        <taxon>Ascomycota</taxon>
        <taxon>Pezizomycotina</taxon>
        <taxon>Sordariomycetes</taxon>
        <taxon>Hypocreomycetidae</taxon>
        <taxon>Hypocreales</taxon>
        <taxon>Ophiocordycipitaceae</taxon>
        <taxon>Purpureocillium</taxon>
    </lineage>
</organism>
<sequence length="350" mass="39380">MPSKPPSSAEAAPSEDLTHRGADGLDPTFAQAQSRSTCPDDRLDQKSKDATACSDFPQFPKLPPELRTRIWDIALCEDDGPVLLPYRPDCQRLVDVSELDQGYIDGRKYWRAEFDPCLLDKTRVAMLPATVSRESHWAALSWMSETEVRPHENHHQVSGFVRPFDPRRDTLYIEAVKAEYFALDWLKLLKATHGGGLSGPTITRLAVSESLFRDKGTFPPRITFGRQNTSIFEHMLKAAPCANLILVVVGEQPEWEHSDLKVQRRWAVEDAGDYRLSWELDRQRFEVAAGQRSGGNGKYAWMEAICETWVDWLVRHQEDALEIRPVHAIRQGPGAAGGAARPHLQMAGSL</sequence>
<accession>A0ABR0BFH9</accession>
<feature type="region of interest" description="Disordered" evidence="1">
    <location>
        <begin position="1"/>
        <end position="46"/>
    </location>
</feature>
<evidence type="ECO:0000313" key="4">
    <source>
        <dbReference type="Proteomes" id="UP001287286"/>
    </source>
</evidence>
<evidence type="ECO:0000259" key="2">
    <source>
        <dbReference type="Pfam" id="PF20150"/>
    </source>
</evidence>
<reference evidence="3 4" key="1">
    <citation type="journal article" date="2024" name="Microbiol. Resour. Announc.">
        <title>Genome annotations for the ascomycete fungi Trichoderma harzianum, Trichoderma aggressivum, and Purpureocillium lilacinum.</title>
        <authorList>
            <person name="Beijen E.P.W."/>
            <person name="Ohm R.A."/>
        </authorList>
    </citation>
    <scope>NUCLEOTIDE SEQUENCE [LARGE SCALE GENOMIC DNA]</scope>
    <source>
        <strain evidence="3 4">CBS 150709</strain>
    </source>
</reference>
<dbReference type="EMBL" id="JAWRVI010000154">
    <property type="protein sequence ID" value="KAK4073587.1"/>
    <property type="molecule type" value="Genomic_DNA"/>
</dbReference>
<dbReference type="Pfam" id="PF20150">
    <property type="entry name" value="2EXR"/>
    <property type="match status" value="1"/>
</dbReference>